<accession>A0AAE0SZ51</accession>
<feature type="non-terminal residue" evidence="1">
    <location>
        <position position="172"/>
    </location>
</feature>
<keyword evidence="2" id="KW-1185">Reference proteome</keyword>
<reference evidence="1" key="2">
    <citation type="journal article" date="2021" name="Genome Biol. Evol.">
        <title>Developing a high-quality reference genome for a parasitic bivalve with doubly uniparental inheritance (Bivalvia: Unionida).</title>
        <authorList>
            <person name="Smith C.H."/>
        </authorList>
    </citation>
    <scope>NUCLEOTIDE SEQUENCE</scope>
    <source>
        <strain evidence="1">CHS0354</strain>
        <tissue evidence="1">Mantle</tissue>
    </source>
</reference>
<proteinExistence type="predicted"/>
<sequence length="172" mass="19425">MVETTQAMVIHSIQTMVGTTQAMVINSIQTMVETTQTMVINSIQTMVETTQAMVIHNIQTMVETTQAMVIHSIQTMVETTQAMVINSIQSMVETTQAMNIVHTSNGADNFIQHQNPNPLEQLKKVSNQVCHKKPAFYYKGKIKLQCCYGLQNNHEIICQLGYIYSNITRHFT</sequence>
<organism evidence="1 2">
    <name type="scientific">Potamilus streckersoni</name>
    <dbReference type="NCBI Taxonomy" id="2493646"/>
    <lineage>
        <taxon>Eukaryota</taxon>
        <taxon>Metazoa</taxon>
        <taxon>Spiralia</taxon>
        <taxon>Lophotrochozoa</taxon>
        <taxon>Mollusca</taxon>
        <taxon>Bivalvia</taxon>
        <taxon>Autobranchia</taxon>
        <taxon>Heteroconchia</taxon>
        <taxon>Palaeoheterodonta</taxon>
        <taxon>Unionida</taxon>
        <taxon>Unionoidea</taxon>
        <taxon>Unionidae</taxon>
        <taxon>Ambleminae</taxon>
        <taxon>Lampsilini</taxon>
        <taxon>Potamilus</taxon>
    </lineage>
</organism>
<reference evidence="1" key="3">
    <citation type="submission" date="2023-05" db="EMBL/GenBank/DDBJ databases">
        <authorList>
            <person name="Smith C.H."/>
        </authorList>
    </citation>
    <scope>NUCLEOTIDE SEQUENCE</scope>
    <source>
        <strain evidence="1">CHS0354</strain>
        <tissue evidence="1">Mantle</tissue>
    </source>
</reference>
<name>A0AAE0SZ51_9BIVA</name>
<gene>
    <name evidence="1" type="ORF">CHS0354_008896</name>
</gene>
<dbReference type="AlphaFoldDB" id="A0AAE0SZ51"/>
<evidence type="ECO:0000313" key="1">
    <source>
        <dbReference type="EMBL" id="KAK3600611.1"/>
    </source>
</evidence>
<evidence type="ECO:0000313" key="2">
    <source>
        <dbReference type="Proteomes" id="UP001195483"/>
    </source>
</evidence>
<reference evidence="1" key="1">
    <citation type="journal article" date="2021" name="Genome Biol. Evol.">
        <title>A High-Quality Reference Genome for a Parasitic Bivalve with Doubly Uniparental Inheritance (Bivalvia: Unionida).</title>
        <authorList>
            <person name="Smith C.H."/>
        </authorList>
    </citation>
    <scope>NUCLEOTIDE SEQUENCE</scope>
    <source>
        <strain evidence="1">CHS0354</strain>
    </source>
</reference>
<dbReference type="Proteomes" id="UP001195483">
    <property type="component" value="Unassembled WGS sequence"/>
</dbReference>
<comment type="caution">
    <text evidence="1">The sequence shown here is derived from an EMBL/GenBank/DDBJ whole genome shotgun (WGS) entry which is preliminary data.</text>
</comment>
<protein>
    <submittedName>
        <fullName evidence="1">Uncharacterized protein</fullName>
    </submittedName>
</protein>
<dbReference type="EMBL" id="JAEAOA010000584">
    <property type="protein sequence ID" value="KAK3600611.1"/>
    <property type="molecule type" value="Genomic_DNA"/>
</dbReference>